<dbReference type="Proteomes" id="UP000054359">
    <property type="component" value="Unassembled WGS sequence"/>
</dbReference>
<dbReference type="SMART" id="SM00516">
    <property type="entry name" value="SEC14"/>
    <property type="match status" value="1"/>
</dbReference>
<dbReference type="PANTHER" id="PTHR10174:SF130">
    <property type="entry name" value="ALPHA-TOCOPHEROL TRANSFER PROTEIN-LIKE"/>
    <property type="match status" value="1"/>
</dbReference>
<feature type="domain" description="CRAL-TRIO" evidence="1">
    <location>
        <begin position="113"/>
        <end position="279"/>
    </location>
</feature>
<proteinExistence type="predicted"/>
<dbReference type="Pfam" id="PF00650">
    <property type="entry name" value="CRAL_TRIO"/>
    <property type="match status" value="1"/>
</dbReference>
<dbReference type="OrthoDB" id="75724at2759"/>
<dbReference type="OMA" id="DHKGRAI"/>
<keyword evidence="3" id="KW-1185">Reference proteome</keyword>
<dbReference type="Gene3D" id="3.40.525.10">
    <property type="entry name" value="CRAL-TRIO lipid binding domain"/>
    <property type="match status" value="1"/>
</dbReference>
<dbReference type="PANTHER" id="PTHR10174">
    <property type="entry name" value="ALPHA-TOCOPHEROL TRANSFER PROTEIN-RELATED"/>
    <property type="match status" value="1"/>
</dbReference>
<name>A0A087UWM2_STEMI</name>
<dbReference type="AlphaFoldDB" id="A0A087UWM2"/>
<accession>A0A087UWM2</accession>
<dbReference type="SUPFAM" id="SSF46938">
    <property type="entry name" value="CRAL/TRIO N-terminal domain"/>
    <property type="match status" value="1"/>
</dbReference>
<dbReference type="GO" id="GO:1902936">
    <property type="term" value="F:phosphatidylinositol bisphosphate binding"/>
    <property type="evidence" value="ECO:0007669"/>
    <property type="project" value="TreeGrafter"/>
</dbReference>
<evidence type="ECO:0000313" key="3">
    <source>
        <dbReference type="Proteomes" id="UP000054359"/>
    </source>
</evidence>
<dbReference type="STRING" id="407821.A0A087UWM2"/>
<dbReference type="InterPro" id="IPR036865">
    <property type="entry name" value="CRAL-TRIO_dom_sf"/>
</dbReference>
<dbReference type="Gene3D" id="1.10.8.20">
    <property type="entry name" value="N-terminal domain of phosphatidylinositol transfer protein sec14p"/>
    <property type="match status" value="1"/>
</dbReference>
<dbReference type="InterPro" id="IPR001251">
    <property type="entry name" value="CRAL-TRIO_dom"/>
</dbReference>
<dbReference type="InterPro" id="IPR036273">
    <property type="entry name" value="CRAL/TRIO_N_dom_sf"/>
</dbReference>
<feature type="non-terminal residue" evidence="2">
    <location>
        <position position="313"/>
    </location>
</feature>
<dbReference type="Gene3D" id="1.20.5.1200">
    <property type="entry name" value="Alpha-tocopherol transfer"/>
    <property type="match status" value="1"/>
</dbReference>
<dbReference type="GO" id="GO:0016020">
    <property type="term" value="C:membrane"/>
    <property type="evidence" value="ECO:0007669"/>
    <property type="project" value="TreeGrafter"/>
</dbReference>
<dbReference type="PROSITE" id="PS50191">
    <property type="entry name" value="CRAL_TRIO"/>
    <property type="match status" value="1"/>
</dbReference>
<evidence type="ECO:0000313" key="2">
    <source>
        <dbReference type="EMBL" id="KFM81761.1"/>
    </source>
</evidence>
<dbReference type="CDD" id="cd00170">
    <property type="entry name" value="SEC14"/>
    <property type="match status" value="1"/>
</dbReference>
<gene>
    <name evidence="2" type="ORF">X975_00422</name>
</gene>
<dbReference type="SMART" id="SM01100">
    <property type="entry name" value="CRAL_TRIO_N"/>
    <property type="match status" value="1"/>
</dbReference>
<reference evidence="2 3" key="1">
    <citation type="submission" date="2013-11" db="EMBL/GenBank/DDBJ databases">
        <title>Genome sequencing of Stegodyphus mimosarum.</title>
        <authorList>
            <person name="Bechsgaard J."/>
        </authorList>
    </citation>
    <scope>NUCLEOTIDE SEQUENCE [LARGE SCALE GENOMIC DNA]</scope>
</reference>
<evidence type="ECO:0000259" key="1">
    <source>
        <dbReference type="PROSITE" id="PS50191"/>
    </source>
</evidence>
<sequence>MSKSSSEVIMKRMETAKTIVAGDRVHRALLDECISPEDWKKAREELNETPETRIAALRAFKEKVAEEKDFVARTDDIYVLRFLRTRKFDLERAVKLMRDHYKFRAKHPAVFPAPSAVEKALRANIFNYLPHRDHKGRAIFVVKMGEWNPDEVPYCDFVAAGNLVSEYVLDNSVTQINGYIGIWDFKGFGLKQFVPFCSPKNAWLLCNLMQDRFPARFKIAYCVNCLQLVNTTWSLFKPLLKEKFRNRVKILSTDMKDLHQFVDPSILPVEYGGVMPPSDCQEMAQMVLDKEQYFNFNRKFGFTAKDNRKVHDV</sequence>
<dbReference type="PRINTS" id="PR00180">
    <property type="entry name" value="CRETINALDHBP"/>
</dbReference>
<protein>
    <submittedName>
        <fullName evidence="2">Clavesin-2</fullName>
    </submittedName>
</protein>
<dbReference type="SUPFAM" id="SSF52087">
    <property type="entry name" value="CRAL/TRIO domain"/>
    <property type="match status" value="1"/>
</dbReference>
<dbReference type="InterPro" id="IPR011074">
    <property type="entry name" value="CRAL/TRIO_N_dom"/>
</dbReference>
<organism evidence="2 3">
    <name type="scientific">Stegodyphus mimosarum</name>
    <name type="common">African social velvet spider</name>
    <dbReference type="NCBI Taxonomy" id="407821"/>
    <lineage>
        <taxon>Eukaryota</taxon>
        <taxon>Metazoa</taxon>
        <taxon>Ecdysozoa</taxon>
        <taxon>Arthropoda</taxon>
        <taxon>Chelicerata</taxon>
        <taxon>Arachnida</taxon>
        <taxon>Araneae</taxon>
        <taxon>Araneomorphae</taxon>
        <taxon>Entelegynae</taxon>
        <taxon>Eresoidea</taxon>
        <taxon>Eresidae</taxon>
        <taxon>Stegodyphus</taxon>
    </lineage>
</organism>
<dbReference type="EMBL" id="KK122024">
    <property type="protein sequence ID" value="KFM81761.1"/>
    <property type="molecule type" value="Genomic_DNA"/>
</dbReference>